<keyword evidence="3" id="KW-0723">Serine/threonine-protein kinase</keyword>
<evidence type="ECO:0000256" key="16">
    <source>
        <dbReference type="ARBA" id="ARBA00023170"/>
    </source>
</evidence>
<feature type="binding site" evidence="20">
    <location>
        <position position="342"/>
    </location>
    <ligand>
        <name>ATP</name>
        <dbReference type="ChEBI" id="CHEBI:30616"/>
    </ligand>
</feature>
<comment type="caution">
    <text evidence="24">The sequence shown here is derived from an EMBL/GenBank/DDBJ whole genome shotgun (WGS) entry which is preliminary data.</text>
</comment>
<dbReference type="PROSITE" id="PS50011">
    <property type="entry name" value="PROTEIN_KINASE_DOM"/>
    <property type="match status" value="1"/>
</dbReference>
<dbReference type="EC" id="2.7.11.1" evidence="2"/>
<dbReference type="InterPro" id="IPR017441">
    <property type="entry name" value="Protein_kinase_ATP_BS"/>
</dbReference>
<dbReference type="InterPro" id="IPR036426">
    <property type="entry name" value="Bulb-type_lectin_dom_sf"/>
</dbReference>
<keyword evidence="16" id="KW-0675">Receptor</keyword>
<dbReference type="InterPro" id="IPR011009">
    <property type="entry name" value="Kinase-like_dom_sf"/>
</dbReference>
<evidence type="ECO:0000256" key="1">
    <source>
        <dbReference type="ARBA" id="ARBA00004479"/>
    </source>
</evidence>
<dbReference type="PROSITE" id="PS00108">
    <property type="entry name" value="PROTEIN_KINASE_ST"/>
    <property type="match status" value="1"/>
</dbReference>
<keyword evidence="4" id="KW-0245">EGF-like domain</keyword>
<evidence type="ECO:0000259" key="23">
    <source>
        <dbReference type="PROSITE" id="PS50948"/>
    </source>
</evidence>
<comment type="catalytic activity">
    <reaction evidence="19">
        <text>L-seryl-[protein] + ATP = O-phospho-L-seryl-[protein] + ADP + H(+)</text>
        <dbReference type="Rhea" id="RHEA:17989"/>
        <dbReference type="Rhea" id="RHEA-COMP:9863"/>
        <dbReference type="Rhea" id="RHEA-COMP:11604"/>
        <dbReference type="ChEBI" id="CHEBI:15378"/>
        <dbReference type="ChEBI" id="CHEBI:29999"/>
        <dbReference type="ChEBI" id="CHEBI:30616"/>
        <dbReference type="ChEBI" id="CHEBI:83421"/>
        <dbReference type="ChEBI" id="CHEBI:456216"/>
        <dbReference type="EC" id="2.7.11.1"/>
    </reaction>
</comment>
<dbReference type="InterPro" id="IPR051343">
    <property type="entry name" value="G-type_lectin_kinases/EP1-like"/>
</dbReference>
<sequence length="593" mass="66051">MVSKFISGLNLSAEGNLVLFDKTNHMVWQSFDHPTDTLVVGQRLWLGQKLRASVSPDDPSEGLYAFAVIAGEFTAYMDSDPSQIYNRNYSLEPNNNSVLFQTGRFGSFSVADSASFIQLGSDGHLKAYEWKDSIGMWQGTDVLNPDRCSYPLACGNIAFLQLRGYYSQPIYSFSLPQTTTLQDCQEACLNNYSCKAAVYSRGYCSFLSQVFSIKKSDHGGDKFSEAFIKVQNSAIPESPNTNNISSPNFTPRKNQNTIVIVGSILGAIFFVFLICILIFLRSRKGFQQDEEDDLDNVLGTPVRFSYEDLQNVTKNFSNKLGEGGFGSVFHGVLPSASEVAVKNLSGFGPVNKLLVYEYMANGSLDGWIFNKNQETALGWQIRKKIILDIAKGLAYLHEGCNQKIIHLDIKPQNILLDENFNAKVSDFGLSKILGKEQSRVITTMRGTPGYMAPEWLSSVITEKVNVYSFGIVVLEILCGRPNLDGSQQEEEDRHLLGLFRTKQEEEKLMDLVDKCSDDMQSNEAEVVEMMKVAAWCLQTEYARRPSMSNLVKLFEGSVDVEGSMIEEILHGLTPEAMEAYSSTILPSMLSGPR</sequence>
<evidence type="ECO:0000259" key="22">
    <source>
        <dbReference type="PROSITE" id="PS50011"/>
    </source>
</evidence>
<evidence type="ECO:0000313" key="24">
    <source>
        <dbReference type="EMBL" id="KAE8688918.1"/>
    </source>
</evidence>
<dbReference type="PROSITE" id="PS00107">
    <property type="entry name" value="PROTEIN_KINASE_ATP"/>
    <property type="match status" value="1"/>
</dbReference>
<feature type="transmembrane region" description="Helical" evidence="21">
    <location>
        <begin position="258"/>
        <end position="280"/>
    </location>
</feature>
<organism evidence="24 25">
    <name type="scientific">Hibiscus syriacus</name>
    <name type="common">Rose of Sharon</name>
    <dbReference type="NCBI Taxonomy" id="106335"/>
    <lineage>
        <taxon>Eukaryota</taxon>
        <taxon>Viridiplantae</taxon>
        <taxon>Streptophyta</taxon>
        <taxon>Embryophyta</taxon>
        <taxon>Tracheophyta</taxon>
        <taxon>Spermatophyta</taxon>
        <taxon>Magnoliopsida</taxon>
        <taxon>eudicotyledons</taxon>
        <taxon>Gunneridae</taxon>
        <taxon>Pentapetalae</taxon>
        <taxon>rosids</taxon>
        <taxon>malvids</taxon>
        <taxon>Malvales</taxon>
        <taxon>Malvaceae</taxon>
        <taxon>Malvoideae</taxon>
        <taxon>Hibiscus</taxon>
    </lineage>
</organism>
<keyword evidence="7 21" id="KW-0812">Transmembrane</keyword>
<dbReference type="Pfam" id="PF01453">
    <property type="entry name" value="B_lectin"/>
    <property type="match status" value="1"/>
</dbReference>
<dbReference type="PANTHER" id="PTHR47976">
    <property type="entry name" value="G-TYPE LECTIN S-RECEPTOR-LIKE SERINE/THREONINE-PROTEIN KINASE SD2-5"/>
    <property type="match status" value="1"/>
</dbReference>
<dbReference type="GO" id="GO:0016020">
    <property type="term" value="C:membrane"/>
    <property type="evidence" value="ECO:0007669"/>
    <property type="project" value="UniProtKB-SubCell"/>
</dbReference>
<evidence type="ECO:0000256" key="2">
    <source>
        <dbReference type="ARBA" id="ARBA00012513"/>
    </source>
</evidence>
<dbReference type="AlphaFoldDB" id="A0A6A2ZAG2"/>
<name>A0A6A2ZAG2_HIBSY</name>
<keyword evidence="12 20" id="KW-0067">ATP-binding</keyword>
<keyword evidence="17" id="KW-0325">Glycoprotein</keyword>
<keyword evidence="25" id="KW-1185">Reference proteome</keyword>
<evidence type="ECO:0000256" key="11">
    <source>
        <dbReference type="ARBA" id="ARBA00022777"/>
    </source>
</evidence>
<evidence type="ECO:0000256" key="20">
    <source>
        <dbReference type="PROSITE-ProRule" id="PRU10141"/>
    </source>
</evidence>
<dbReference type="Proteomes" id="UP000436088">
    <property type="component" value="Unassembled WGS sequence"/>
</dbReference>
<dbReference type="InterPro" id="IPR000719">
    <property type="entry name" value="Prot_kinase_dom"/>
</dbReference>
<gene>
    <name evidence="24" type="ORF">F3Y22_tig00110948pilonHSYRG00022</name>
</gene>
<evidence type="ECO:0000256" key="14">
    <source>
        <dbReference type="ARBA" id="ARBA00023136"/>
    </source>
</evidence>
<evidence type="ECO:0000256" key="9">
    <source>
        <dbReference type="ARBA" id="ARBA00022734"/>
    </source>
</evidence>
<evidence type="ECO:0000256" key="19">
    <source>
        <dbReference type="ARBA" id="ARBA00048679"/>
    </source>
</evidence>
<evidence type="ECO:0000256" key="3">
    <source>
        <dbReference type="ARBA" id="ARBA00022527"/>
    </source>
</evidence>
<keyword evidence="14 21" id="KW-0472">Membrane</keyword>
<dbReference type="FunFam" id="1.10.510.10:FF:000248">
    <property type="entry name" value="S-receptor-like kinase 5"/>
    <property type="match status" value="1"/>
</dbReference>
<evidence type="ECO:0000256" key="13">
    <source>
        <dbReference type="ARBA" id="ARBA00022989"/>
    </source>
</evidence>
<dbReference type="GO" id="GO:0004674">
    <property type="term" value="F:protein serine/threonine kinase activity"/>
    <property type="evidence" value="ECO:0007669"/>
    <property type="project" value="UniProtKB-KW"/>
</dbReference>
<keyword evidence="10 20" id="KW-0547">Nucleotide-binding</keyword>
<keyword evidence="9" id="KW-0430">Lectin</keyword>
<evidence type="ECO:0000256" key="18">
    <source>
        <dbReference type="ARBA" id="ARBA00047899"/>
    </source>
</evidence>
<evidence type="ECO:0000256" key="15">
    <source>
        <dbReference type="ARBA" id="ARBA00023157"/>
    </source>
</evidence>
<keyword evidence="15" id="KW-1015">Disulfide bond</keyword>
<keyword evidence="6" id="KW-0808">Transferase</keyword>
<dbReference type="PANTHER" id="PTHR47976:SF30">
    <property type="entry name" value="RECEPTOR-LIKE SERINE_THREONINE-PROTEIN KINASE"/>
    <property type="match status" value="1"/>
</dbReference>
<dbReference type="SUPFAM" id="SSF56112">
    <property type="entry name" value="Protein kinase-like (PK-like)"/>
    <property type="match status" value="1"/>
</dbReference>
<evidence type="ECO:0000256" key="7">
    <source>
        <dbReference type="ARBA" id="ARBA00022692"/>
    </source>
</evidence>
<evidence type="ECO:0000256" key="21">
    <source>
        <dbReference type="SAM" id="Phobius"/>
    </source>
</evidence>
<feature type="domain" description="Protein kinase" evidence="22">
    <location>
        <begin position="212"/>
        <end position="558"/>
    </location>
</feature>
<evidence type="ECO:0000256" key="12">
    <source>
        <dbReference type="ARBA" id="ARBA00022840"/>
    </source>
</evidence>
<keyword evidence="5" id="KW-0597">Phosphoprotein</keyword>
<dbReference type="Gene3D" id="3.30.200.20">
    <property type="entry name" value="Phosphorylase Kinase, domain 1"/>
    <property type="match status" value="1"/>
</dbReference>
<dbReference type="GO" id="GO:0005524">
    <property type="term" value="F:ATP binding"/>
    <property type="evidence" value="ECO:0007669"/>
    <property type="project" value="UniProtKB-UniRule"/>
</dbReference>
<keyword evidence="13 21" id="KW-1133">Transmembrane helix</keyword>
<dbReference type="Pfam" id="PF00069">
    <property type="entry name" value="Pkinase"/>
    <property type="match status" value="1"/>
</dbReference>
<evidence type="ECO:0000256" key="10">
    <source>
        <dbReference type="ARBA" id="ARBA00022741"/>
    </source>
</evidence>
<dbReference type="InterPro" id="IPR003609">
    <property type="entry name" value="Pan_app"/>
</dbReference>
<reference evidence="24" key="1">
    <citation type="submission" date="2019-09" db="EMBL/GenBank/DDBJ databases">
        <title>Draft genome information of white flower Hibiscus syriacus.</title>
        <authorList>
            <person name="Kim Y.-M."/>
        </authorList>
    </citation>
    <scope>NUCLEOTIDE SEQUENCE [LARGE SCALE GENOMIC DNA]</scope>
    <source>
        <strain evidence="24">YM2019G1</strain>
    </source>
</reference>
<dbReference type="InterPro" id="IPR001480">
    <property type="entry name" value="Bulb-type_lectin_dom"/>
</dbReference>
<evidence type="ECO:0000256" key="6">
    <source>
        <dbReference type="ARBA" id="ARBA00022679"/>
    </source>
</evidence>
<accession>A0A6A2ZAG2</accession>
<comment type="subcellular location">
    <subcellularLocation>
        <location evidence="1">Membrane</location>
        <topology evidence="1">Single-pass type I membrane protein</topology>
    </subcellularLocation>
</comment>
<evidence type="ECO:0000256" key="4">
    <source>
        <dbReference type="ARBA" id="ARBA00022536"/>
    </source>
</evidence>
<evidence type="ECO:0000313" key="25">
    <source>
        <dbReference type="Proteomes" id="UP000436088"/>
    </source>
</evidence>
<dbReference type="SMART" id="SM00220">
    <property type="entry name" value="S_TKc"/>
    <property type="match status" value="1"/>
</dbReference>
<protein>
    <recommendedName>
        <fullName evidence="2">non-specific serine/threonine protein kinase</fullName>
        <ecNumber evidence="2">2.7.11.1</ecNumber>
    </recommendedName>
</protein>
<dbReference type="GO" id="GO:0030246">
    <property type="term" value="F:carbohydrate binding"/>
    <property type="evidence" value="ECO:0007669"/>
    <property type="project" value="UniProtKB-KW"/>
</dbReference>
<proteinExistence type="predicted"/>
<dbReference type="SUPFAM" id="SSF51110">
    <property type="entry name" value="alpha-D-mannose-specific plant lectins"/>
    <property type="match status" value="1"/>
</dbReference>
<evidence type="ECO:0000256" key="17">
    <source>
        <dbReference type="ARBA" id="ARBA00023180"/>
    </source>
</evidence>
<dbReference type="InterPro" id="IPR008271">
    <property type="entry name" value="Ser/Thr_kinase_AS"/>
</dbReference>
<keyword evidence="8" id="KW-0732">Signal</keyword>
<dbReference type="Gene3D" id="1.10.510.10">
    <property type="entry name" value="Transferase(Phosphotransferase) domain 1"/>
    <property type="match status" value="1"/>
</dbReference>
<dbReference type="EMBL" id="VEPZ02001177">
    <property type="protein sequence ID" value="KAE8688918.1"/>
    <property type="molecule type" value="Genomic_DNA"/>
</dbReference>
<evidence type="ECO:0000256" key="5">
    <source>
        <dbReference type="ARBA" id="ARBA00022553"/>
    </source>
</evidence>
<dbReference type="PROSITE" id="PS50948">
    <property type="entry name" value="PAN"/>
    <property type="match status" value="1"/>
</dbReference>
<comment type="catalytic activity">
    <reaction evidence="18">
        <text>L-threonyl-[protein] + ATP = O-phospho-L-threonyl-[protein] + ADP + H(+)</text>
        <dbReference type="Rhea" id="RHEA:46608"/>
        <dbReference type="Rhea" id="RHEA-COMP:11060"/>
        <dbReference type="Rhea" id="RHEA-COMP:11605"/>
        <dbReference type="ChEBI" id="CHEBI:15378"/>
        <dbReference type="ChEBI" id="CHEBI:30013"/>
        <dbReference type="ChEBI" id="CHEBI:30616"/>
        <dbReference type="ChEBI" id="CHEBI:61977"/>
        <dbReference type="ChEBI" id="CHEBI:456216"/>
        <dbReference type="EC" id="2.7.11.1"/>
    </reaction>
</comment>
<keyword evidence="11" id="KW-0418">Kinase</keyword>
<evidence type="ECO:0000256" key="8">
    <source>
        <dbReference type="ARBA" id="ARBA00022729"/>
    </source>
</evidence>
<feature type="domain" description="Apple" evidence="23">
    <location>
        <begin position="154"/>
        <end position="227"/>
    </location>
</feature>